<keyword evidence="4" id="KW-0479">Metal-binding</keyword>
<dbReference type="Gene3D" id="3.40.50.300">
    <property type="entry name" value="P-loop containing nucleotide triphosphate hydrolases"/>
    <property type="match status" value="1"/>
</dbReference>
<dbReference type="FunFam" id="3.40.50.300:FF:001317">
    <property type="entry name" value="Putative ADP-ribosylation factor"/>
    <property type="match status" value="1"/>
</dbReference>
<dbReference type="PROSITE" id="PS51417">
    <property type="entry name" value="ARF"/>
    <property type="match status" value="1"/>
</dbReference>
<dbReference type="NCBIfam" id="TIGR00231">
    <property type="entry name" value="small_GTP"/>
    <property type="match status" value="1"/>
</dbReference>
<keyword evidence="8" id="KW-1185">Reference proteome</keyword>
<dbReference type="SMART" id="SM00177">
    <property type="entry name" value="ARF"/>
    <property type="match status" value="1"/>
</dbReference>
<dbReference type="GO" id="GO:0005525">
    <property type="term" value="F:GTP binding"/>
    <property type="evidence" value="ECO:0007669"/>
    <property type="project" value="UniProtKB-KW"/>
</dbReference>
<organism evidence="7 8">
    <name type="scientific">Paraglomus brasilianum</name>
    <dbReference type="NCBI Taxonomy" id="144538"/>
    <lineage>
        <taxon>Eukaryota</taxon>
        <taxon>Fungi</taxon>
        <taxon>Fungi incertae sedis</taxon>
        <taxon>Mucoromycota</taxon>
        <taxon>Glomeromycotina</taxon>
        <taxon>Glomeromycetes</taxon>
        <taxon>Paraglomerales</taxon>
        <taxon>Paraglomeraceae</taxon>
        <taxon>Paraglomus</taxon>
    </lineage>
</organism>
<dbReference type="InterPro" id="IPR024156">
    <property type="entry name" value="Small_GTPase_ARF"/>
</dbReference>
<protein>
    <submittedName>
        <fullName evidence="7">5155_t:CDS:1</fullName>
    </submittedName>
</protein>
<dbReference type="SMART" id="SM00175">
    <property type="entry name" value="RAB"/>
    <property type="match status" value="1"/>
</dbReference>
<dbReference type="CDD" id="cd04160">
    <property type="entry name" value="Arfrp1"/>
    <property type="match status" value="1"/>
</dbReference>
<dbReference type="InterPro" id="IPR005225">
    <property type="entry name" value="Small_GTP-bd"/>
</dbReference>
<dbReference type="Proteomes" id="UP000789739">
    <property type="component" value="Unassembled WGS sequence"/>
</dbReference>
<dbReference type="Pfam" id="PF00025">
    <property type="entry name" value="Arf"/>
    <property type="match status" value="1"/>
</dbReference>
<dbReference type="AlphaFoldDB" id="A0A9N9CE76"/>
<dbReference type="EMBL" id="CAJVPI010001121">
    <property type="protein sequence ID" value="CAG8595729.1"/>
    <property type="molecule type" value="Genomic_DNA"/>
</dbReference>
<feature type="binding site" evidence="3">
    <location>
        <begin position="133"/>
        <end position="136"/>
    </location>
    <ligand>
        <name>GTP</name>
        <dbReference type="ChEBI" id="CHEBI:37565"/>
    </ligand>
</feature>
<dbReference type="PANTHER" id="PTHR45909">
    <property type="entry name" value="ADP-RIBOSYLATION FACTOR-RELATED PROTEIN 1"/>
    <property type="match status" value="1"/>
</dbReference>
<dbReference type="SUPFAM" id="SSF52540">
    <property type="entry name" value="P-loop containing nucleoside triphosphate hydrolases"/>
    <property type="match status" value="1"/>
</dbReference>
<proteinExistence type="inferred from homology"/>
<keyword evidence="4" id="KW-0460">Magnesium</keyword>
<dbReference type="GO" id="GO:0006886">
    <property type="term" value="P:intracellular protein transport"/>
    <property type="evidence" value="ECO:0007669"/>
    <property type="project" value="TreeGrafter"/>
</dbReference>
<dbReference type="InterPro" id="IPR027417">
    <property type="entry name" value="P-loop_NTPase"/>
</dbReference>
<sequence length="225" mass="25118">MYTLLKGFYKYFARKEEYYVLLLGLDKAGKTTLLERIKSIFLGILGLPPDRIAPTVGLNIGRIEVNKARLNFWDLGGQRDLHSIWEKYYTECHAIVFVMDATAKDRIEECKEVFEKMITNHIVEGIPVLMLANKQDSPNPLKVEDLKEIFSKIALKLGARDSRVLPISALQGDGVREAVDWLYIRLQLKGGSSGRIGSAGPANAKAGSCMQRGGRPLPNRQSALV</sequence>
<evidence type="ECO:0000313" key="8">
    <source>
        <dbReference type="Proteomes" id="UP000789739"/>
    </source>
</evidence>
<name>A0A9N9CE76_9GLOM</name>
<comment type="similarity">
    <text evidence="5">Belongs to the small GTPase superfamily. Arf family.</text>
</comment>
<feature type="region of interest" description="Disordered" evidence="6">
    <location>
        <begin position="193"/>
        <end position="225"/>
    </location>
</feature>
<keyword evidence="2 3" id="KW-0342">GTP-binding</keyword>
<dbReference type="GO" id="GO:0046872">
    <property type="term" value="F:metal ion binding"/>
    <property type="evidence" value="ECO:0007669"/>
    <property type="project" value="UniProtKB-KW"/>
</dbReference>
<feature type="binding site" evidence="3">
    <location>
        <position position="77"/>
    </location>
    <ligand>
        <name>GTP</name>
        <dbReference type="ChEBI" id="CHEBI:37565"/>
    </ligand>
</feature>
<feature type="binding site" evidence="4">
    <location>
        <position position="31"/>
    </location>
    <ligand>
        <name>Mg(2+)</name>
        <dbReference type="ChEBI" id="CHEBI:18420"/>
    </ligand>
</feature>
<dbReference type="PRINTS" id="PR00328">
    <property type="entry name" value="SAR1GTPBP"/>
</dbReference>
<dbReference type="SMART" id="SM00178">
    <property type="entry name" value="SAR"/>
    <property type="match status" value="1"/>
</dbReference>
<dbReference type="OrthoDB" id="414781at2759"/>
<evidence type="ECO:0000256" key="4">
    <source>
        <dbReference type="PIRSR" id="PIRSR606689-2"/>
    </source>
</evidence>
<evidence type="ECO:0000313" key="7">
    <source>
        <dbReference type="EMBL" id="CAG8595729.1"/>
    </source>
</evidence>
<feature type="binding site" evidence="4">
    <location>
        <position position="55"/>
    </location>
    <ligand>
        <name>Mg(2+)</name>
        <dbReference type="ChEBI" id="CHEBI:18420"/>
    </ligand>
</feature>
<dbReference type="PANTHER" id="PTHR45909:SF1">
    <property type="entry name" value="ADP-RIBOSYLATION FACTOR-RELATED PROTEIN 1"/>
    <property type="match status" value="1"/>
</dbReference>
<gene>
    <name evidence="7" type="ORF">PBRASI_LOCUS7369</name>
</gene>
<dbReference type="InterPro" id="IPR006689">
    <property type="entry name" value="Small_GTPase_ARF/SAR"/>
</dbReference>
<dbReference type="GO" id="GO:0043001">
    <property type="term" value="P:Golgi to plasma membrane protein transport"/>
    <property type="evidence" value="ECO:0007669"/>
    <property type="project" value="TreeGrafter"/>
</dbReference>
<dbReference type="GO" id="GO:0034067">
    <property type="term" value="P:protein localization to Golgi apparatus"/>
    <property type="evidence" value="ECO:0007669"/>
    <property type="project" value="TreeGrafter"/>
</dbReference>
<feature type="binding site" evidence="3">
    <location>
        <begin position="24"/>
        <end position="31"/>
    </location>
    <ligand>
        <name>GTP</name>
        <dbReference type="ChEBI" id="CHEBI:37565"/>
    </ligand>
</feature>
<evidence type="ECO:0000256" key="3">
    <source>
        <dbReference type="PIRSR" id="PIRSR606689-1"/>
    </source>
</evidence>
<evidence type="ECO:0000256" key="5">
    <source>
        <dbReference type="RuleBase" id="RU003925"/>
    </source>
</evidence>
<keyword evidence="1 3" id="KW-0547">Nucleotide-binding</keyword>
<accession>A0A9N9CE76</accession>
<dbReference type="GO" id="GO:0003924">
    <property type="term" value="F:GTPase activity"/>
    <property type="evidence" value="ECO:0007669"/>
    <property type="project" value="InterPro"/>
</dbReference>
<dbReference type="GO" id="GO:0005794">
    <property type="term" value="C:Golgi apparatus"/>
    <property type="evidence" value="ECO:0007669"/>
    <property type="project" value="TreeGrafter"/>
</dbReference>
<evidence type="ECO:0000256" key="6">
    <source>
        <dbReference type="SAM" id="MobiDB-lite"/>
    </source>
</evidence>
<comment type="caution">
    <text evidence="7">The sequence shown here is derived from an EMBL/GenBank/DDBJ whole genome shotgun (WGS) entry which is preliminary data.</text>
</comment>
<reference evidence="7" key="1">
    <citation type="submission" date="2021-06" db="EMBL/GenBank/DDBJ databases">
        <authorList>
            <person name="Kallberg Y."/>
            <person name="Tangrot J."/>
            <person name="Rosling A."/>
        </authorList>
    </citation>
    <scope>NUCLEOTIDE SEQUENCE</scope>
    <source>
        <strain evidence="7">BR232B</strain>
    </source>
</reference>
<evidence type="ECO:0000256" key="1">
    <source>
        <dbReference type="ARBA" id="ARBA00022741"/>
    </source>
</evidence>
<evidence type="ECO:0000256" key="2">
    <source>
        <dbReference type="ARBA" id="ARBA00023134"/>
    </source>
</evidence>